<name>A0A6S7CBG4_9BURK</name>
<dbReference type="InterPro" id="IPR009056">
    <property type="entry name" value="Cyt_c-like_dom"/>
</dbReference>
<dbReference type="InterPro" id="IPR036909">
    <property type="entry name" value="Cyt_c-like_dom_sf"/>
</dbReference>
<evidence type="ECO:0000313" key="7">
    <source>
        <dbReference type="EMBL" id="CAB3785601.1"/>
    </source>
</evidence>
<evidence type="ECO:0000313" key="8">
    <source>
        <dbReference type="Proteomes" id="UP000494115"/>
    </source>
</evidence>
<dbReference type="AlphaFoldDB" id="A0A6S7CBG4"/>
<evidence type="ECO:0000256" key="1">
    <source>
        <dbReference type="ARBA" id="ARBA00022617"/>
    </source>
</evidence>
<keyword evidence="2 4" id="KW-0479">Metal-binding</keyword>
<accession>A0A6S7CBG4</accession>
<dbReference type="InterPro" id="IPR050597">
    <property type="entry name" value="Cytochrome_c_Oxidase_Subunit"/>
</dbReference>
<keyword evidence="1 4" id="KW-0349">Heme</keyword>
<protein>
    <submittedName>
        <fullName evidence="7">Cytochrome c4</fullName>
    </submittedName>
</protein>
<feature type="chain" id="PRO_5028933089" evidence="5">
    <location>
        <begin position="27"/>
        <end position="121"/>
    </location>
</feature>
<feature type="signal peptide" evidence="5">
    <location>
        <begin position="1"/>
        <end position="26"/>
    </location>
</feature>
<evidence type="ECO:0000256" key="2">
    <source>
        <dbReference type="ARBA" id="ARBA00022723"/>
    </source>
</evidence>
<reference evidence="7 8" key="1">
    <citation type="submission" date="2020-04" db="EMBL/GenBank/DDBJ databases">
        <authorList>
            <person name="De Canck E."/>
        </authorList>
    </citation>
    <scope>NUCLEOTIDE SEQUENCE [LARGE SCALE GENOMIC DNA]</scope>
    <source>
        <strain evidence="7 8">LMG 28138</strain>
    </source>
</reference>
<dbReference type="GO" id="GO:0020037">
    <property type="term" value="F:heme binding"/>
    <property type="evidence" value="ECO:0007669"/>
    <property type="project" value="InterPro"/>
</dbReference>
<dbReference type="GO" id="GO:0009055">
    <property type="term" value="F:electron transfer activity"/>
    <property type="evidence" value="ECO:0007669"/>
    <property type="project" value="InterPro"/>
</dbReference>
<evidence type="ECO:0000256" key="4">
    <source>
        <dbReference type="PROSITE-ProRule" id="PRU00433"/>
    </source>
</evidence>
<evidence type="ECO:0000256" key="5">
    <source>
        <dbReference type="SAM" id="SignalP"/>
    </source>
</evidence>
<keyword evidence="8" id="KW-1185">Reference proteome</keyword>
<dbReference type="EMBL" id="CADIKM010000007">
    <property type="protein sequence ID" value="CAB3785601.1"/>
    <property type="molecule type" value="Genomic_DNA"/>
</dbReference>
<dbReference type="PANTHER" id="PTHR33751:SF1">
    <property type="entry name" value="CBB3-TYPE CYTOCHROME C OXIDASE SUBUNIT FIXP"/>
    <property type="match status" value="1"/>
</dbReference>
<sequence length="121" mass="12631">MNQRISKFAAAVAFLGLTAVSAGAHAADVDNGKALVASHNCAACHGANLNTPVSPEYPKLAGQFNDYIFFALRAYQVGAGNPLFGRNNAIMAAQVQGLSESDLHDIGAYVQSLPGDLVQKK</sequence>
<gene>
    <name evidence="7" type="primary">cc4_1</name>
    <name evidence="7" type="ORF">LMG28138_02021</name>
</gene>
<dbReference type="GO" id="GO:0046872">
    <property type="term" value="F:metal ion binding"/>
    <property type="evidence" value="ECO:0007669"/>
    <property type="project" value="UniProtKB-KW"/>
</dbReference>
<dbReference type="SUPFAM" id="SSF46626">
    <property type="entry name" value="Cytochrome c"/>
    <property type="match status" value="1"/>
</dbReference>
<proteinExistence type="predicted"/>
<dbReference type="Gene3D" id="1.10.760.10">
    <property type="entry name" value="Cytochrome c-like domain"/>
    <property type="match status" value="1"/>
</dbReference>
<evidence type="ECO:0000256" key="3">
    <source>
        <dbReference type="ARBA" id="ARBA00023004"/>
    </source>
</evidence>
<evidence type="ECO:0000259" key="6">
    <source>
        <dbReference type="PROSITE" id="PS51007"/>
    </source>
</evidence>
<keyword evidence="3 4" id="KW-0408">Iron</keyword>
<dbReference type="Proteomes" id="UP000494115">
    <property type="component" value="Unassembled WGS sequence"/>
</dbReference>
<dbReference type="PROSITE" id="PS51007">
    <property type="entry name" value="CYTC"/>
    <property type="match status" value="1"/>
</dbReference>
<feature type="domain" description="Cytochrome c" evidence="6">
    <location>
        <begin position="27"/>
        <end position="114"/>
    </location>
</feature>
<keyword evidence="5" id="KW-0732">Signal</keyword>
<dbReference type="RefSeq" id="WP_175104626.1">
    <property type="nucleotide sequence ID" value="NZ_CADIKM010000007.1"/>
</dbReference>
<dbReference type="PANTHER" id="PTHR33751">
    <property type="entry name" value="CBB3-TYPE CYTOCHROME C OXIDASE SUBUNIT FIXP"/>
    <property type="match status" value="1"/>
</dbReference>
<organism evidence="7 8">
    <name type="scientific">Pararobbsia alpina</name>
    <dbReference type="NCBI Taxonomy" id="621374"/>
    <lineage>
        <taxon>Bacteria</taxon>
        <taxon>Pseudomonadati</taxon>
        <taxon>Pseudomonadota</taxon>
        <taxon>Betaproteobacteria</taxon>
        <taxon>Burkholderiales</taxon>
        <taxon>Burkholderiaceae</taxon>
        <taxon>Pararobbsia</taxon>
    </lineage>
</organism>
<dbReference type="Pfam" id="PF00034">
    <property type="entry name" value="Cytochrom_C"/>
    <property type="match status" value="1"/>
</dbReference>